<dbReference type="SMART" id="SM00268">
    <property type="entry name" value="ACTIN"/>
    <property type="match status" value="1"/>
</dbReference>
<evidence type="ECO:0000256" key="1">
    <source>
        <dbReference type="ARBA" id="ARBA00004496"/>
    </source>
</evidence>
<comment type="function">
    <text evidence="5">Component of the SWR1 complex which mediates the ATP-dependent exchange of histone H2A for the H2A variant HZT1 leading to transcriptional regulation of selected genes by chromatin remodeling. Involved in chromosome stability.</text>
</comment>
<dbReference type="FunFam" id="3.90.640.10:FF:000014">
    <property type="entry name" value="Putative actin-related protein 6"/>
    <property type="match status" value="1"/>
</dbReference>
<evidence type="ECO:0000256" key="6">
    <source>
        <dbReference type="ARBA" id="ARBA00063309"/>
    </source>
</evidence>
<evidence type="ECO:0000256" key="7">
    <source>
        <dbReference type="ARBA" id="ARBA00073820"/>
    </source>
</evidence>
<dbReference type="GO" id="GO:0005737">
    <property type="term" value="C:cytoplasm"/>
    <property type="evidence" value="ECO:0007669"/>
    <property type="project" value="UniProtKB-SubCell"/>
</dbReference>
<dbReference type="RefSeq" id="XP_064658878.1">
    <property type="nucleotide sequence ID" value="XM_064802753.1"/>
</dbReference>
<evidence type="ECO:0000313" key="9">
    <source>
        <dbReference type="EMBL" id="KAK5169532.1"/>
    </source>
</evidence>
<reference evidence="9 10" key="1">
    <citation type="submission" date="2023-08" db="EMBL/GenBank/DDBJ databases">
        <title>Black Yeasts Isolated from many extreme environments.</title>
        <authorList>
            <person name="Coleine C."/>
            <person name="Stajich J.E."/>
            <person name="Selbmann L."/>
        </authorList>
    </citation>
    <scope>NUCLEOTIDE SEQUENCE [LARGE SCALE GENOMIC DNA]</scope>
    <source>
        <strain evidence="9 10">CCFEE 5935</strain>
    </source>
</reference>
<proteinExistence type="inferred from homology"/>
<evidence type="ECO:0000256" key="3">
    <source>
        <dbReference type="ARBA" id="ARBA00018633"/>
    </source>
</evidence>
<feature type="region of interest" description="Disordered" evidence="8">
    <location>
        <begin position="1"/>
        <end position="20"/>
    </location>
</feature>
<keyword evidence="10" id="KW-1185">Reference proteome</keyword>
<comment type="subunit">
    <text evidence="6">Component of the SWR1 chromatin remodeling complex.</text>
</comment>
<dbReference type="AlphaFoldDB" id="A0AAV9PCQ4"/>
<sequence>MARKQSLAKPLTGPDNLPQQTLVVDNGAHTIKAGFSSTSFDDSEPKPEDCQVIANCIARSTRDKRTYVGPELLDECWDFGELAFRRPVEKGFVVNWEGEKAIWERSFVDERAKLKCNPHETNLVLTESPNAPAALQRNADEMVFEEFEFASYYRTTAPTLNSYGPSPFPSTSDSAPGVPLGCLLVVDVGHSHTTITPLYHGRPFHSACRRLEIGGKTLTNRMKEVLSRTVEVQKEDWIVQEIKEDVGFISQSFSSDLERVWKGGLKDPREIDTSIVVDYVLPDYEAVKRGFARPHDPTISRKQRALGLDGGPREHIVTIGNERFTVPELLFTPSDIGMQQAGLPGTILQSIYSLPENLWQLFLANILVVGGSSKFAGFTERLESELRSRVSEDYIVRVAQAKDPLKNVWLGGARLAQNEAVLKEHVVTRQEYLEHGDLWTRRRFAGKVGR</sequence>
<name>A0AAV9PCQ4_9PEZI</name>
<keyword evidence="4" id="KW-0963">Cytoplasm</keyword>
<dbReference type="Gene3D" id="3.30.420.40">
    <property type="match status" value="2"/>
</dbReference>
<dbReference type="InterPro" id="IPR043129">
    <property type="entry name" value="ATPase_NBD"/>
</dbReference>
<dbReference type="SUPFAM" id="SSF53067">
    <property type="entry name" value="Actin-like ATPase domain"/>
    <property type="match status" value="2"/>
</dbReference>
<evidence type="ECO:0000256" key="5">
    <source>
        <dbReference type="ARBA" id="ARBA00025222"/>
    </source>
</evidence>
<dbReference type="Pfam" id="PF00022">
    <property type="entry name" value="Actin"/>
    <property type="match status" value="1"/>
</dbReference>
<evidence type="ECO:0000256" key="8">
    <source>
        <dbReference type="SAM" id="MobiDB-lite"/>
    </source>
</evidence>
<organism evidence="9 10">
    <name type="scientific">Saxophila tyrrhenica</name>
    <dbReference type="NCBI Taxonomy" id="1690608"/>
    <lineage>
        <taxon>Eukaryota</taxon>
        <taxon>Fungi</taxon>
        <taxon>Dikarya</taxon>
        <taxon>Ascomycota</taxon>
        <taxon>Pezizomycotina</taxon>
        <taxon>Dothideomycetes</taxon>
        <taxon>Dothideomycetidae</taxon>
        <taxon>Mycosphaerellales</taxon>
        <taxon>Extremaceae</taxon>
        <taxon>Saxophila</taxon>
    </lineage>
</organism>
<dbReference type="GeneID" id="89926849"/>
<accession>A0AAV9PCQ4</accession>
<evidence type="ECO:0000256" key="4">
    <source>
        <dbReference type="ARBA" id="ARBA00022490"/>
    </source>
</evidence>
<dbReference type="Proteomes" id="UP001337655">
    <property type="component" value="Unassembled WGS sequence"/>
</dbReference>
<comment type="caution">
    <text evidence="9">The sequence shown here is derived from an EMBL/GenBank/DDBJ whole genome shotgun (WGS) entry which is preliminary data.</text>
</comment>
<evidence type="ECO:0000313" key="10">
    <source>
        <dbReference type="Proteomes" id="UP001337655"/>
    </source>
</evidence>
<protein>
    <recommendedName>
        <fullName evidence="3">Actin-like protein ARP6</fullName>
    </recommendedName>
    <alternativeName>
        <fullName evidence="7">Actin-like protein arp6</fullName>
    </alternativeName>
</protein>
<dbReference type="EMBL" id="JAVRRT010000008">
    <property type="protein sequence ID" value="KAK5169532.1"/>
    <property type="molecule type" value="Genomic_DNA"/>
</dbReference>
<dbReference type="Gene3D" id="3.90.640.10">
    <property type="entry name" value="Actin, Chain A, domain 4"/>
    <property type="match status" value="1"/>
</dbReference>
<dbReference type="GO" id="GO:0005634">
    <property type="term" value="C:nucleus"/>
    <property type="evidence" value="ECO:0007669"/>
    <property type="project" value="UniProtKB-ARBA"/>
</dbReference>
<dbReference type="CDD" id="cd10210">
    <property type="entry name" value="ASKHA_NBD_Arp6"/>
    <property type="match status" value="1"/>
</dbReference>
<dbReference type="InterPro" id="IPR004000">
    <property type="entry name" value="Actin"/>
</dbReference>
<dbReference type="PANTHER" id="PTHR11937">
    <property type="entry name" value="ACTIN"/>
    <property type="match status" value="1"/>
</dbReference>
<comment type="similarity">
    <text evidence="2">Belongs to the actin family. ARP6 subfamily.</text>
</comment>
<comment type="subcellular location">
    <subcellularLocation>
        <location evidence="1">Cytoplasm</location>
    </subcellularLocation>
</comment>
<gene>
    <name evidence="9" type="primary">ARP6</name>
    <name evidence="9" type="ORF">LTR77_005508</name>
</gene>
<evidence type="ECO:0000256" key="2">
    <source>
        <dbReference type="ARBA" id="ARBA00005665"/>
    </source>
</evidence>